<feature type="transmembrane region" description="Helical" evidence="6">
    <location>
        <begin position="385"/>
        <end position="402"/>
    </location>
</feature>
<dbReference type="EMBL" id="ML737150">
    <property type="protein sequence ID" value="KAE8340208.1"/>
    <property type="molecule type" value="Genomic_DNA"/>
</dbReference>
<dbReference type="PANTHER" id="PTHR23502">
    <property type="entry name" value="MAJOR FACILITATOR SUPERFAMILY"/>
    <property type="match status" value="1"/>
</dbReference>
<feature type="domain" description="Major facilitator superfamily (MFS) profile" evidence="7">
    <location>
        <begin position="44"/>
        <end position="445"/>
    </location>
</feature>
<dbReference type="InterPro" id="IPR020846">
    <property type="entry name" value="MFS_dom"/>
</dbReference>
<dbReference type="PANTHER" id="PTHR23502:SF60">
    <property type="entry name" value="MAJOR FACILITATOR SUPERFAMILY (MFS) PROFILE DOMAIN-CONTAINING PROTEIN-RELATED"/>
    <property type="match status" value="1"/>
</dbReference>
<evidence type="ECO:0000256" key="1">
    <source>
        <dbReference type="ARBA" id="ARBA00004141"/>
    </source>
</evidence>
<evidence type="ECO:0000259" key="7">
    <source>
        <dbReference type="PROSITE" id="PS50850"/>
    </source>
</evidence>
<dbReference type="SUPFAM" id="SSF103473">
    <property type="entry name" value="MFS general substrate transporter"/>
    <property type="match status" value="1"/>
</dbReference>
<feature type="transmembrane region" description="Helical" evidence="6">
    <location>
        <begin position="316"/>
        <end position="335"/>
    </location>
</feature>
<keyword evidence="2 6" id="KW-0812">Transmembrane</keyword>
<keyword evidence="4 6" id="KW-0472">Membrane</keyword>
<dbReference type="Pfam" id="PF07690">
    <property type="entry name" value="MFS_1"/>
    <property type="match status" value="1"/>
</dbReference>
<feature type="transmembrane region" description="Helical" evidence="6">
    <location>
        <begin position="136"/>
        <end position="152"/>
    </location>
</feature>
<dbReference type="Proteomes" id="UP000325558">
    <property type="component" value="Unassembled WGS sequence"/>
</dbReference>
<accession>A0A5N6Y4T5</accession>
<dbReference type="AlphaFoldDB" id="A0A5N6Y4T5"/>
<dbReference type="PROSITE" id="PS50850">
    <property type="entry name" value="MFS"/>
    <property type="match status" value="1"/>
</dbReference>
<feature type="transmembrane region" description="Helical" evidence="6">
    <location>
        <begin position="42"/>
        <end position="67"/>
    </location>
</feature>
<evidence type="ECO:0000256" key="4">
    <source>
        <dbReference type="ARBA" id="ARBA00023136"/>
    </source>
</evidence>
<keyword evidence="3 6" id="KW-1133">Transmembrane helix</keyword>
<feature type="transmembrane region" description="Helical" evidence="6">
    <location>
        <begin position="172"/>
        <end position="195"/>
    </location>
</feature>
<comment type="subcellular location">
    <subcellularLocation>
        <location evidence="1">Membrane</location>
        <topology evidence="1">Multi-pass membrane protein</topology>
    </subcellularLocation>
</comment>
<organism evidence="8">
    <name type="scientific">Aspergillus arachidicola</name>
    <dbReference type="NCBI Taxonomy" id="656916"/>
    <lineage>
        <taxon>Eukaryota</taxon>
        <taxon>Fungi</taxon>
        <taxon>Dikarya</taxon>
        <taxon>Ascomycota</taxon>
        <taxon>Pezizomycotina</taxon>
        <taxon>Eurotiomycetes</taxon>
        <taxon>Eurotiomycetidae</taxon>
        <taxon>Eurotiales</taxon>
        <taxon>Aspergillaceae</taxon>
        <taxon>Aspergillus</taxon>
        <taxon>Aspergillus subgen. Circumdati</taxon>
    </lineage>
</organism>
<feature type="transmembrane region" description="Helical" evidence="6">
    <location>
        <begin position="408"/>
        <end position="432"/>
    </location>
</feature>
<feature type="transmembrane region" description="Helical" evidence="6">
    <location>
        <begin position="280"/>
        <end position="295"/>
    </location>
</feature>
<evidence type="ECO:0000313" key="8">
    <source>
        <dbReference type="EMBL" id="KAE8340208.1"/>
    </source>
</evidence>
<proteinExistence type="predicted"/>
<sequence length="445" mass="48376">MTNNASSSEKHPETAGPANIVPLIPPTDPNLNPKNWSTRRKWLAFVPMSMFNLLSSMSSATVAPALSAIGEDLGFPSNILLVLSLSVFFLGSAIVPLFTAPVLEMIGKVPVLLTMNVVYIVFNTACGAAKSPTQLIIFRFLAGLGAAGPYGIRSGMNSDLFEAHDRGKAIALFTLPPLIGTAIGPIAGGFVMQYVSWRWCFYVIFIAIAVIQIIGLILLRETCGPVLLKRKAARLRKSTQNPDLHTDASKHLKTNLILLSLYLAYLNGILYLMLATFPDVWTGLAIATLFGVHFADKIYQRLRANNNDQRKPELRLPMLCVIAVVVPIGLFWYGWSARTSIHWIMPNIGAAVYSGATVVQLVCVQGYLIDTYQVYAASAMESVMVLRNLLGFGLPLVAPSLYGNLGFAWGNTLPACIAVVIGIPAPLLLWYYGEGLRVLSNYAKS</sequence>
<dbReference type="InterPro" id="IPR036259">
    <property type="entry name" value="MFS_trans_sf"/>
</dbReference>
<dbReference type="GO" id="GO:0016020">
    <property type="term" value="C:membrane"/>
    <property type="evidence" value="ECO:0007669"/>
    <property type="project" value="UniProtKB-SubCell"/>
</dbReference>
<reference evidence="8" key="1">
    <citation type="submission" date="2019-04" db="EMBL/GenBank/DDBJ databases">
        <title>Friends and foes A comparative genomics study of 23 Aspergillus species from section Flavi.</title>
        <authorList>
            <consortium name="DOE Joint Genome Institute"/>
            <person name="Kjaerbolling I."/>
            <person name="Vesth T."/>
            <person name="Frisvad J.C."/>
            <person name="Nybo J.L."/>
            <person name="Theobald S."/>
            <person name="Kildgaard S."/>
            <person name="Isbrandt T."/>
            <person name="Kuo A."/>
            <person name="Sato A."/>
            <person name="Lyhne E.K."/>
            <person name="Kogle M.E."/>
            <person name="Wiebenga A."/>
            <person name="Kun R.S."/>
            <person name="Lubbers R.J."/>
            <person name="Makela M.R."/>
            <person name="Barry K."/>
            <person name="Chovatia M."/>
            <person name="Clum A."/>
            <person name="Daum C."/>
            <person name="Haridas S."/>
            <person name="He G."/>
            <person name="LaButti K."/>
            <person name="Lipzen A."/>
            <person name="Mondo S."/>
            <person name="Riley R."/>
            <person name="Salamov A."/>
            <person name="Simmons B.A."/>
            <person name="Magnuson J.K."/>
            <person name="Henrissat B."/>
            <person name="Mortensen U.H."/>
            <person name="Larsen T.O."/>
            <person name="Devries R.P."/>
            <person name="Grigoriev I.V."/>
            <person name="Machida M."/>
            <person name="Baker S.E."/>
            <person name="Andersen M.R."/>
        </authorList>
    </citation>
    <scope>NUCLEOTIDE SEQUENCE</scope>
    <source>
        <strain evidence="8">CBS 117612</strain>
    </source>
</reference>
<dbReference type="InterPro" id="IPR011701">
    <property type="entry name" value="MFS"/>
</dbReference>
<protein>
    <recommendedName>
        <fullName evidence="7">Major facilitator superfamily (MFS) profile domain-containing protein</fullName>
    </recommendedName>
</protein>
<feature type="transmembrane region" description="Helical" evidence="6">
    <location>
        <begin position="201"/>
        <end position="219"/>
    </location>
</feature>
<evidence type="ECO:0000256" key="3">
    <source>
        <dbReference type="ARBA" id="ARBA00022989"/>
    </source>
</evidence>
<dbReference type="GO" id="GO:0022857">
    <property type="term" value="F:transmembrane transporter activity"/>
    <property type="evidence" value="ECO:0007669"/>
    <property type="project" value="InterPro"/>
</dbReference>
<evidence type="ECO:0000256" key="6">
    <source>
        <dbReference type="SAM" id="Phobius"/>
    </source>
</evidence>
<evidence type="ECO:0000256" key="2">
    <source>
        <dbReference type="ARBA" id="ARBA00022692"/>
    </source>
</evidence>
<name>A0A5N6Y4T5_9EURO</name>
<feature type="transmembrane region" description="Helical" evidence="6">
    <location>
        <begin position="111"/>
        <end position="130"/>
    </location>
</feature>
<feature type="transmembrane region" description="Helical" evidence="6">
    <location>
        <begin position="341"/>
        <end position="364"/>
    </location>
</feature>
<evidence type="ECO:0000256" key="5">
    <source>
        <dbReference type="SAM" id="MobiDB-lite"/>
    </source>
</evidence>
<gene>
    <name evidence="8" type="ORF">BDV24DRAFT_152213</name>
</gene>
<feature type="region of interest" description="Disordered" evidence="5">
    <location>
        <begin position="1"/>
        <end position="26"/>
    </location>
</feature>
<feature type="transmembrane region" description="Helical" evidence="6">
    <location>
        <begin position="79"/>
        <end position="99"/>
    </location>
</feature>
<feature type="transmembrane region" description="Helical" evidence="6">
    <location>
        <begin position="256"/>
        <end position="274"/>
    </location>
</feature>
<dbReference type="Gene3D" id="1.20.1250.20">
    <property type="entry name" value="MFS general substrate transporter like domains"/>
    <property type="match status" value="1"/>
</dbReference>
<dbReference type="OrthoDB" id="6770063at2759"/>